<keyword evidence="5" id="KW-1185">Reference proteome</keyword>
<reference evidence="4 5" key="1">
    <citation type="submission" date="2024-03" db="EMBL/GenBank/DDBJ databases">
        <authorList>
            <person name="Martinez-Hernandez J."/>
        </authorList>
    </citation>
    <scope>NUCLEOTIDE SEQUENCE [LARGE SCALE GENOMIC DNA]</scope>
</reference>
<dbReference type="Gene3D" id="1.10.110.10">
    <property type="entry name" value="Plant lipid-transfer and hydrophobic proteins"/>
    <property type="match status" value="1"/>
</dbReference>
<dbReference type="GO" id="GO:0006869">
    <property type="term" value="P:lipid transport"/>
    <property type="evidence" value="ECO:0007669"/>
    <property type="project" value="InterPro"/>
</dbReference>
<name>A0AAV1XNK7_LUPLU</name>
<dbReference type="Proteomes" id="UP001497480">
    <property type="component" value="Unassembled WGS sequence"/>
</dbReference>
<dbReference type="PANTHER" id="PTHR33076">
    <property type="entry name" value="NON-SPECIFIC LIPID-TRANSFER PROTEIN 2-RELATED"/>
    <property type="match status" value="1"/>
</dbReference>
<proteinExistence type="inferred from homology"/>
<organism evidence="4 5">
    <name type="scientific">Lupinus luteus</name>
    <name type="common">European yellow lupine</name>
    <dbReference type="NCBI Taxonomy" id="3873"/>
    <lineage>
        <taxon>Eukaryota</taxon>
        <taxon>Viridiplantae</taxon>
        <taxon>Streptophyta</taxon>
        <taxon>Embryophyta</taxon>
        <taxon>Tracheophyta</taxon>
        <taxon>Spermatophyta</taxon>
        <taxon>Magnoliopsida</taxon>
        <taxon>eudicotyledons</taxon>
        <taxon>Gunneridae</taxon>
        <taxon>Pentapetalae</taxon>
        <taxon>rosids</taxon>
        <taxon>fabids</taxon>
        <taxon>Fabales</taxon>
        <taxon>Fabaceae</taxon>
        <taxon>Papilionoideae</taxon>
        <taxon>50 kb inversion clade</taxon>
        <taxon>genistoids sensu lato</taxon>
        <taxon>core genistoids</taxon>
        <taxon>Genisteae</taxon>
        <taxon>Lupinus</taxon>
    </lineage>
</organism>
<evidence type="ECO:0000256" key="2">
    <source>
        <dbReference type="ARBA" id="ARBA00023157"/>
    </source>
</evidence>
<evidence type="ECO:0000313" key="5">
    <source>
        <dbReference type="Proteomes" id="UP001497480"/>
    </source>
</evidence>
<evidence type="ECO:0000256" key="1">
    <source>
        <dbReference type="ARBA" id="ARBA00009748"/>
    </source>
</evidence>
<comment type="caution">
    <text evidence="4">The sequence shown here is derived from an EMBL/GenBank/DDBJ whole genome shotgun (WGS) entry which is preliminary data.</text>
</comment>
<dbReference type="InterPro" id="IPR036312">
    <property type="entry name" value="Bifun_inhib/LTP/seed_sf"/>
</dbReference>
<dbReference type="SUPFAM" id="SSF47699">
    <property type="entry name" value="Bifunctional inhibitor/lipid-transfer protein/seed storage 2S albumin"/>
    <property type="match status" value="1"/>
</dbReference>
<dbReference type="AlphaFoldDB" id="A0AAV1XNK7"/>
<evidence type="ECO:0000313" key="4">
    <source>
        <dbReference type="EMBL" id="CAL0322632.1"/>
    </source>
</evidence>
<keyword evidence="2" id="KW-1015">Disulfide bond</keyword>
<dbReference type="PRINTS" id="PR00382">
    <property type="entry name" value="LIPIDTRNSFER"/>
</dbReference>
<comment type="similarity">
    <text evidence="1">Belongs to the plant LTP family.</text>
</comment>
<accession>A0AAV1XNK7</accession>
<gene>
    <name evidence="4" type="ORF">LLUT_LOCUS23692</name>
</gene>
<dbReference type="InterPro" id="IPR016140">
    <property type="entry name" value="Bifunc_inhib/LTP/seed_store"/>
</dbReference>
<dbReference type="GO" id="GO:0008289">
    <property type="term" value="F:lipid binding"/>
    <property type="evidence" value="ECO:0007669"/>
    <property type="project" value="InterPro"/>
</dbReference>
<dbReference type="EMBL" id="CAXHTB010000016">
    <property type="protein sequence ID" value="CAL0322632.1"/>
    <property type="molecule type" value="Genomic_DNA"/>
</dbReference>
<dbReference type="InterPro" id="IPR000528">
    <property type="entry name" value="Plant_nsLTP"/>
</dbReference>
<sequence length="144" mass="16300">MADSTQMLPAANSVCERIFEYFPYCLGFLVGDPNFGRPSKRCCQHVEKLNILAKHRIGPRFICWCIQLMVTGVTPSLDPSKIQDLPPMCNTSLSFPISDSMDCSNKTILPTHQMAKKMTRMLGEHVGRLRIETFGRLTDPDFFV</sequence>
<protein>
    <recommendedName>
        <fullName evidence="3">Bifunctional inhibitor/plant lipid transfer protein/seed storage helical domain-containing protein</fullName>
    </recommendedName>
</protein>
<evidence type="ECO:0000259" key="3">
    <source>
        <dbReference type="Pfam" id="PF00234"/>
    </source>
</evidence>
<dbReference type="Pfam" id="PF00234">
    <property type="entry name" value="Tryp_alpha_amyl"/>
    <property type="match status" value="1"/>
</dbReference>
<feature type="domain" description="Bifunctional inhibitor/plant lipid transfer protein/seed storage helical" evidence="3">
    <location>
        <begin position="15"/>
        <end position="103"/>
    </location>
</feature>